<dbReference type="InterPro" id="IPR049511">
    <property type="entry name" value="PGH-like_rpt"/>
</dbReference>
<dbReference type="Pfam" id="PF17660">
    <property type="entry name" value="BTRD1"/>
    <property type="match status" value="5"/>
</dbReference>
<evidence type="ECO:0000313" key="1">
    <source>
        <dbReference type="EMBL" id="MEI4803794.1"/>
    </source>
</evidence>
<evidence type="ECO:0000313" key="2">
    <source>
        <dbReference type="Proteomes" id="UP001372526"/>
    </source>
</evidence>
<name>A0ABU8FPF1_9BACI</name>
<comment type="caution">
    <text evidence="1">The sequence shown here is derived from an EMBL/GenBank/DDBJ whole genome shotgun (WGS) entry which is preliminary data.</text>
</comment>
<keyword evidence="2" id="KW-1185">Reference proteome</keyword>
<gene>
    <name evidence="1" type="ORF">WAZ07_21635</name>
</gene>
<organism evidence="1 2">
    <name type="scientific">Bacillus bruguierae</name>
    <dbReference type="NCBI Taxonomy" id="3127667"/>
    <lineage>
        <taxon>Bacteria</taxon>
        <taxon>Bacillati</taxon>
        <taxon>Bacillota</taxon>
        <taxon>Bacilli</taxon>
        <taxon>Bacillales</taxon>
        <taxon>Bacillaceae</taxon>
        <taxon>Bacillus</taxon>
    </lineage>
</organism>
<sequence length="321" mass="37144">MSYFTCVPYYQAYPYLYYPPYHGARVIYPMDIYHTYSPYQDYRNYLSSPFPSYEGEYYYENLRQASKVLYAAIWEQQSGPDWQARHGLTADQYQRTFNELVAQGYRLTYISGYTVHGQDYYAAIWEKRGGPAWQARHGLTSAQYQQTFNELVAQGYRLIRVSGYGSGGQDRYAAIWEKGNGPEWQARHGLTADQYQQTFNELIAQGYRLIHVSGHTNDGQDRYAAIWEKRGGPAWQARHGLTADQYQRTFNELVAQGYRLIQVSGYGSNGIDRFAAIWEKRGGPAWQARHGLTSAQYQQTFNELVAKGYRLVSVSGYYSHN</sequence>
<dbReference type="RefSeq" id="WP_336474100.1">
    <property type="nucleotide sequence ID" value="NZ_JBAWSX010000018.1"/>
</dbReference>
<proteinExistence type="predicted"/>
<protein>
    <submittedName>
        <fullName evidence="1">Uncharacterized protein</fullName>
    </submittedName>
</protein>
<dbReference type="Proteomes" id="UP001372526">
    <property type="component" value="Unassembled WGS sequence"/>
</dbReference>
<dbReference type="EMBL" id="JBAWSX010000018">
    <property type="protein sequence ID" value="MEI4803794.1"/>
    <property type="molecule type" value="Genomic_DNA"/>
</dbReference>
<accession>A0ABU8FPF1</accession>
<reference evidence="1 2" key="1">
    <citation type="submission" date="2024-01" db="EMBL/GenBank/DDBJ databases">
        <title>Seven novel Bacillus-like species.</title>
        <authorList>
            <person name="Liu G."/>
        </authorList>
    </citation>
    <scope>NUCLEOTIDE SEQUENCE [LARGE SCALE GENOMIC DNA]</scope>
    <source>
        <strain evidence="1 2">FJAT-51639</strain>
    </source>
</reference>